<gene>
    <name evidence="2" type="ORF">BCL90_5240</name>
    <name evidence="3" type="ORF">E3V97_19255</name>
</gene>
<dbReference type="GO" id="GO:0006508">
    <property type="term" value="P:proteolysis"/>
    <property type="evidence" value="ECO:0007669"/>
    <property type="project" value="UniProtKB-KW"/>
</dbReference>
<keyword evidence="1" id="KW-0732">Signal</keyword>
<evidence type="ECO:0000313" key="4">
    <source>
        <dbReference type="Proteomes" id="UP000273898"/>
    </source>
</evidence>
<sequence length="420" mass="47301">MLKQIYLSLLLLFSTCGFAQNIQSRKADSLYAVKSYIAAGRYYLLAAGTDEFKSLKRNEYYNAACCYALSGKADSAMFLLKKAVEYGYKDGAHLKVDTDLDALHSMPEWATLVARIGNIKASTNDPLKAKLVTTDIKNFWKAYDLAHQDTANRLAIYKKYYVEPGTVGLQDYFAIKVGSVKKFVQTHDSKPKFYAAIRKNTFMVESQKPQMIASFVKLKQLYQAANFPDVYFVIGAFTSGGTSTESGLLIGLDQGVRTSDIPVTELTLWQNNNFNNLSNLPNTIAHELIHFNQNGMKRDTSLLCGVMIEGMADFIGELISGNNANPRLHVWAKGKEKQIWADFEKEMYLKRSYNWIANSKQETADKPADLGYWVGYQICKAYYDKSVDKAKAVNDMLNIKDYKAFYQESGAHMLFTNAAN</sequence>
<feature type="chain" id="PRO_5044605359" evidence="1">
    <location>
        <begin position="20"/>
        <end position="420"/>
    </location>
</feature>
<keyword evidence="2" id="KW-0645">Protease</keyword>
<dbReference type="InterPro" id="IPR019853">
    <property type="entry name" value="GldB-like"/>
</dbReference>
<keyword evidence="2" id="KW-0378">Hydrolase</keyword>
<dbReference type="RefSeq" id="WP_121288037.1">
    <property type="nucleotide sequence ID" value="NZ_RCCK01000017.1"/>
</dbReference>
<reference evidence="2 4" key="1">
    <citation type="submission" date="2018-10" db="EMBL/GenBank/DDBJ databases">
        <title>Genomic Encyclopedia of Archaeal and Bacterial Type Strains, Phase II (KMG-II): from individual species to whole genera.</title>
        <authorList>
            <person name="Goeker M."/>
        </authorList>
    </citation>
    <scope>NUCLEOTIDE SEQUENCE [LARGE SCALE GENOMIC DNA]</scope>
    <source>
        <strain evidence="2 4">DSM 19624</strain>
    </source>
</reference>
<dbReference type="GO" id="GO:0008233">
    <property type="term" value="F:peptidase activity"/>
    <property type="evidence" value="ECO:0007669"/>
    <property type="project" value="UniProtKB-KW"/>
</dbReference>
<dbReference type="OrthoDB" id="6402335at2"/>
<dbReference type="NCBIfam" id="NF047558">
    <property type="entry name" value="TPR_END_plus"/>
    <property type="match status" value="1"/>
</dbReference>
<evidence type="ECO:0000313" key="2">
    <source>
        <dbReference type="EMBL" id="RLJ69318.1"/>
    </source>
</evidence>
<dbReference type="Pfam" id="PF25594">
    <property type="entry name" value="GldB_lipo"/>
    <property type="match status" value="1"/>
</dbReference>
<protein>
    <submittedName>
        <fullName evidence="2">Putative Zn-dependent protease DUF2268</fullName>
    </submittedName>
</protein>
<comment type="caution">
    <text evidence="2">The sequence shown here is derived from an EMBL/GenBank/DDBJ whole genome shotgun (WGS) entry which is preliminary data.</text>
</comment>
<evidence type="ECO:0000256" key="1">
    <source>
        <dbReference type="SAM" id="SignalP"/>
    </source>
</evidence>
<dbReference type="AlphaFoldDB" id="A0A497XN49"/>
<dbReference type="Proteomes" id="UP000273898">
    <property type="component" value="Unassembled WGS sequence"/>
</dbReference>
<name>A0A497XN49_9SPHI</name>
<evidence type="ECO:0000313" key="3">
    <source>
        <dbReference type="EMBL" id="TFB30306.1"/>
    </source>
</evidence>
<dbReference type="EMBL" id="RCCK01000017">
    <property type="protein sequence ID" value="RLJ69318.1"/>
    <property type="molecule type" value="Genomic_DNA"/>
</dbReference>
<feature type="signal peptide" evidence="1">
    <location>
        <begin position="1"/>
        <end position="19"/>
    </location>
</feature>
<dbReference type="EMBL" id="SOPX01000003">
    <property type="protein sequence ID" value="TFB30306.1"/>
    <property type="molecule type" value="Genomic_DNA"/>
</dbReference>
<dbReference type="Proteomes" id="UP000297429">
    <property type="component" value="Unassembled WGS sequence"/>
</dbReference>
<proteinExistence type="predicted"/>
<reference evidence="3 5" key="2">
    <citation type="submission" date="2019-03" db="EMBL/GenBank/DDBJ databases">
        <authorList>
            <person name="He R.-H."/>
        </authorList>
    </citation>
    <scope>NUCLEOTIDE SEQUENCE [LARGE SCALE GENOMIC DNA]</scope>
    <source>
        <strain evidence="3 5">DSM 19624</strain>
    </source>
</reference>
<accession>A0A497XN49</accession>
<evidence type="ECO:0000313" key="5">
    <source>
        <dbReference type="Proteomes" id="UP000297429"/>
    </source>
</evidence>
<keyword evidence="5" id="KW-1185">Reference proteome</keyword>
<organism evidence="2 4">
    <name type="scientific">Pedobacter alluvionis</name>
    <dbReference type="NCBI Taxonomy" id="475253"/>
    <lineage>
        <taxon>Bacteria</taxon>
        <taxon>Pseudomonadati</taxon>
        <taxon>Bacteroidota</taxon>
        <taxon>Sphingobacteriia</taxon>
        <taxon>Sphingobacteriales</taxon>
        <taxon>Sphingobacteriaceae</taxon>
        <taxon>Pedobacter</taxon>
    </lineage>
</organism>